<sequence length="134" mass="15739">MNQRNQRRGCRGRDWLGPDHESGFVTEQVQQSGNPHELPRPDVVVPLFRVELLDSGPQCLNLVGKAKKGLGRDDEWRGVGHRWWEPWVCHHPPEAVWSWPRRGDLFRLGRVVRLRAMLRIRVTRRAFLRYGPSF</sequence>
<proteinExistence type="predicted"/>
<comment type="caution">
    <text evidence="2">The sequence shown here is derived from an EMBL/GenBank/DDBJ whole genome shotgun (WGS) entry which is preliminary data.</text>
</comment>
<gene>
    <name evidence="2" type="ORF">B296_00041953</name>
</gene>
<evidence type="ECO:0000313" key="2">
    <source>
        <dbReference type="EMBL" id="RRT48714.1"/>
    </source>
</evidence>
<dbReference type="EMBL" id="AMZH03013776">
    <property type="protein sequence ID" value="RRT48714.1"/>
    <property type="molecule type" value="Genomic_DNA"/>
</dbReference>
<organism evidence="2 3">
    <name type="scientific">Ensete ventricosum</name>
    <name type="common">Abyssinian banana</name>
    <name type="synonym">Musa ensete</name>
    <dbReference type="NCBI Taxonomy" id="4639"/>
    <lineage>
        <taxon>Eukaryota</taxon>
        <taxon>Viridiplantae</taxon>
        <taxon>Streptophyta</taxon>
        <taxon>Embryophyta</taxon>
        <taxon>Tracheophyta</taxon>
        <taxon>Spermatophyta</taxon>
        <taxon>Magnoliopsida</taxon>
        <taxon>Liliopsida</taxon>
        <taxon>Zingiberales</taxon>
        <taxon>Musaceae</taxon>
        <taxon>Ensete</taxon>
    </lineage>
</organism>
<evidence type="ECO:0000256" key="1">
    <source>
        <dbReference type="SAM" id="MobiDB-lite"/>
    </source>
</evidence>
<accession>A0A426YAF7</accession>
<feature type="region of interest" description="Disordered" evidence="1">
    <location>
        <begin position="1"/>
        <end position="21"/>
    </location>
</feature>
<reference evidence="2 3" key="1">
    <citation type="journal article" date="2014" name="Agronomy (Basel)">
        <title>A Draft Genome Sequence for Ensete ventricosum, the Drought-Tolerant Tree Against Hunger.</title>
        <authorList>
            <person name="Harrison J."/>
            <person name="Moore K.A."/>
            <person name="Paszkiewicz K."/>
            <person name="Jones T."/>
            <person name="Grant M."/>
            <person name="Ambacheew D."/>
            <person name="Muzemil S."/>
            <person name="Studholme D.J."/>
        </authorList>
    </citation>
    <scope>NUCLEOTIDE SEQUENCE [LARGE SCALE GENOMIC DNA]</scope>
</reference>
<feature type="compositionally biased region" description="Basic residues" evidence="1">
    <location>
        <begin position="1"/>
        <end position="10"/>
    </location>
</feature>
<dbReference type="Proteomes" id="UP000287651">
    <property type="component" value="Unassembled WGS sequence"/>
</dbReference>
<protein>
    <submittedName>
        <fullName evidence="2">Uncharacterized protein</fullName>
    </submittedName>
</protein>
<dbReference type="AlphaFoldDB" id="A0A426YAF7"/>
<evidence type="ECO:0000313" key="3">
    <source>
        <dbReference type="Proteomes" id="UP000287651"/>
    </source>
</evidence>
<feature type="compositionally biased region" description="Basic and acidic residues" evidence="1">
    <location>
        <begin position="11"/>
        <end position="21"/>
    </location>
</feature>
<name>A0A426YAF7_ENSVE</name>